<name>A0ACC6U9G4_9BURK</name>
<dbReference type="Proteomes" id="UP001558850">
    <property type="component" value="Unassembled WGS sequence"/>
</dbReference>
<keyword evidence="2" id="KW-1185">Reference proteome</keyword>
<proteinExistence type="predicted"/>
<protein>
    <submittedName>
        <fullName evidence="1">Transposase</fullName>
    </submittedName>
</protein>
<accession>A0ACC6U9G4</accession>
<reference evidence="1" key="1">
    <citation type="submission" date="2024-07" db="EMBL/GenBank/DDBJ databases">
        <title>A survey of Mimosa microsymbionts across Brazilian biomes reveals a high diversity of Paraburkholderia nodulating endemic species, but also that Cupriavidus is common as a symbiont of widespread species.</title>
        <authorList>
            <person name="Rouws L."/>
            <person name="Barauna A."/>
            <person name="Beukes C."/>
            <person name="Rouws J.R.C."/>
            <person name="De Faria S.M."/>
            <person name="Gross E."/>
            <person name="Bueno Dos Reis Junior F."/>
            <person name="Simon M.F."/>
            <person name="Maluk M."/>
            <person name="Odee D.W."/>
            <person name="Kenicer G."/>
            <person name="Young J.P.W."/>
            <person name="Reis V.M."/>
            <person name="Zilli J."/>
            <person name="James E.K."/>
        </authorList>
    </citation>
    <scope>NUCLEOTIDE SEQUENCE</scope>
    <source>
        <strain evidence="1">EG181B</strain>
    </source>
</reference>
<evidence type="ECO:0000313" key="2">
    <source>
        <dbReference type="Proteomes" id="UP001558850"/>
    </source>
</evidence>
<gene>
    <name evidence="1" type="ORF">AB4Y32_31790</name>
</gene>
<dbReference type="EMBL" id="JBFRCH010000030">
    <property type="protein sequence ID" value="MEX3936315.1"/>
    <property type="molecule type" value="Genomic_DNA"/>
</dbReference>
<organism evidence="1 2">
    <name type="scientific">Paraburkholderia phymatum</name>
    <dbReference type="NCBI Taxonomy" id="148447"/>
    <lineage>
        <taxon>Bacteria</taxon>
        <taxon>Pseudomonadati</taxon>
        <taxon>Pseudomonadota</taxon>
        <taxon>Betaproteobacteria</taxon>
        <taxon>Burkholderiales</taxon>
        <taxon>Burkholderiaceae</taxon>
        <taxon>Paraburkholderia</taxon>
    </lineage>
</organism>
<evidence type="ECO:0000313" key="1">
    <source>
        <dbReference type="EMBL" id="MEX3936315.1"/>
    </source>
</evidence>
<comment type="caution">
    <text evidence="1">The sequence shown here is derived from an EMBL/GenBank/DDBJ whole genome shotgun (WGS) entry which is preliminary data.</text>
</comment>
<sequence>MNFPTEFRRQLVEQSFEPGASVALIARCNDVNANLLFKWRRLYLAGEYGLPRFLRAQRRSEHRRCRRCCLWMLLSLRRQIIRRRPCLRCARQAPQDVGGRSILKSVWRTCSRKTRLRISVMLIHVVDLRLCRCHLGSMSLSQLENVQ</sequence>